<keyword evidence="1 2" id="KW-0812">Transmembrane</keyword>
<dbReference type="RefSeq" id="XP_012650906.1">
    <property type="nucleotide sequence ID" value="XM_012795452.1"/>
</dbReference>
<dbReference type="EMBL" id="GG662855">
    <property type="protein sequence ID" value="EWS76534.1"/>
    <property type="molecule type" value="Genomic_DNA"/>
</dbReference>
<dbReference type="AlphaFoldDB" id="W7XLM2"/>
<name>W7XLM2_TETTS</name>
<dbReference type="Proteomes" id="UP000009168">
    <property type="component" value="Unassembled WGS sequence"/>
</dbReference>
<dbReference type="InParanoid" id="W7XLM2"/>
<feature type="transmembrane region" description="Helical" evidence="1">
    <location>
        <begin position="60"/>
        <end position="78"/>
    </location>
</feature>
<protein>
    <submittedName>
        <fullName evidence="2">Transmembrane protein, putative</fullName>
    </submittedName>
</protein>
<evidence type="ECO:0000313" key="3">
    <source>
        <dbReference type="Proteomes" id="UP000009168"/>
    </source>
</evidence>
<evidence type="ECO:0000256" key="1">
    <source>
        <dbReference type="SAM" id="Phobius"/>
    </source>
</evidence>
<dbReference type="KEGG" id="tet:TTHERM_000359201"/>
<evidence type="ECO:0000313" key="2">
    <source>
        <dbReference type="EMBL" id="EWS76534.1"/>
    </source>
</evidence>
<keyword evidence="3" id="KW-1185">Reference proteome</keyword>
<keyword evidence="1" id="KW-1133">Transmembrane helix</keyword>
<proteinExistence type="predicted"/>
<keyword evidence="1" id="KW-0472">Membrane</keyword>
<reference evidence="3" key="1">
    <citation type="journal article" date="2006" name="PLoS Biol.">
        <title>Macronuclear genome sequence of the ciliate Tetrahymena thermophila, a model eukaryote.</title>
        <authorList>
            <person name="Eisen J.A."/>
            <person name="Coyne R.S."/>
            <person name="Wu M."/>
            <person name="Wu D."/>
            <person name="Thiagarajan M."/>
            <person name="Wortman J.R."/>
            <person name="Badger J.H."/>
            <person name="Ren Q."/>
            <person name="Amedeo P."/>
            <person name="Jones K.M."/>
            <person name="Tallon L.J."/>
            <person name="Delcher A.L."/>
            <person name="Salzberg S.L."/>
            <person name="Silva J.C."/>
            <person name="Haas B.J."/>
            <person name="Majoros W.H."/>
            <person name="Farzad M."/>
            <person name="Carlton J.M."/>
            <person name="Smith R.K. Jr."/>
            <person name="Garg J."/>
            <person name="Pearlman R.E."/>
            <person name="Karrer K.M."/>
            <person name="Sun L."/>
            <person name="Manning G."/>
            <person name="Elde N.C."/>
            <person name="Turkewitz A.P."/>
            <person name="Asai D.J."/>
            <person name="Wilkes D.E."/>
            <person name="Wang Y."/>
            <person name="Cai H."/>
            <person name="Collins K."/>
            <person name="Stewart B.A."/>
            <person name="Lee S.R."/>
            <person name="Wilamowska K."/>
            <person name="Weinberg Z."/>
            <person name="Ruzzo W.L."/>
            <person name="Wloga D."/>
            <person name="Gaertig J."/>
            <person name="Frankel J."/>
            <person name="Tsao C.-C."/>
            <person name="Gorovsky M.A."/>
            <person name="Keeling P.J."/>
            <person name="Waller R.F."/>
            <person name="Patron N.J."/>
            <person name="Cherry J.M."/>
            <person name="Stover N.A."/>
            <person name="Krieger C.J."/>
            <person name="del Toro C."/>
            <person name="Ryder H.F."/>
            <person name="Williamson S.C."/>
            <person name="Barbeau R.A."/>
            <person name="Hamilton E.P."/>
            <person name="Orias E."/>
        </authorList>
    </citation>
    <scope>NUCLEOTIDE SEQUENCE [LARGE SCALE GENOMIC DNA]</scope>
    <source>
        <strain evidence="3">SB210</strain>
    </source>
</reference>
<dbReference type="GeneID" id="24438602"/>
<sequence length="109" mass="12935">MKIIILITLAKLHFHHKIGLLICQDDFFVTIFIFFYIFFHQIEAFIDIYQKIRLAELLKHFIFFFQRFDAILILFVRICQEFKGNSTILFSVLSSQDDSVSAIAQILKI</sequence>
<feature type="transmembrane region" description="Helical" evidence="1">
    <location>
        <begin position="18"/>
        <end position="39"/>
    </location>
</feature>
<organism evidence="2 3">
    <name type="scientific">Tetrahymena thermophila (strain SB210)</name>
    <dbReference type="NCBI Taxonomy" id="312017"/>
    <lineage>
        <taxon>Eukaryota</taxon>
        <taxon>Sar</taxon>
        <taxon>Alveolata</taxon>
        <taxon>Ciliophora</taxon>
        <taxon>Intramacronucleata</taxon>
        <taxon>Oligohymenophorea</taxon>
        <taxon>Hymenostomatida</taxon>
        <taxon>Tetrahymenina</taxon>
        <taxon>Tetrahymenidae</taxon>
        <taxon>Tetrahymena</taxon>
    </lineage>
</organism>
<gene>
    <name evidence="2" type="ORF">TTHERM_000359201</name>
</gene>
<accession>W7XLM2</accession>